<name>Q8QNS4_9VIRU</name>
<sequence>MKIFIFSMMRTSTMNLTPSLFVPLVVISAYLMELFSVHAFIDLMNRYFV</sequence>
<reference evidence="1" key="2">
    <citation type="book" date="2006" name="INTERNATIONAL SYMPOSIUM ON MANAGEMENT OF VECTOR-BORNE PLANT VIRUSES" publisher="ICRISAT" city="India">
        <title>Fulfilling Koch's postulates and molecular characterization of cotton leaf curl Rajasthan virus (CLCuRV).</title>
        <editorList>
            <person name="Unknown A."/>
        </editorList>
        <authorList>
            <person name="Radhakrishnan G."/>
            <person name="Malathi V.G."/>
            <person name="Varma A."/>
        </authorList>
    </citation>
    <scope>NUCLEOTIDE SEQUENCE</scope>
    <source>
        <strain evidence="1">CLCuV-G</strain>
    </source>
</reference>
<organism evidence="1">
    <name type="scientific">Cotton leaf curl Multan betasatellite</name>
    <dbReference type="NCBI Taxonomy" id="306025"/>
    <lineage>
        <taxon>Viruses</taxon>
        <taxon>Viruses incertae sedis</taxon>
        <taxon>Tolecusatellitidae</taxon>
        <taxon>Betasatellite</taxon>
        <taxon>Betasatellite gossypimultanense</taxon>
    </lineage>
</organism>
<protein>
    <submittedName>
        <fullName evidence="1">Beta V3 protein</fullName>
    </submittedName>
</protein>
<dbReference type="EMBL" id="AY083590">
    <property type="protein sequence ID" value="AAL89473.1"/>
    <property type="molecule type" value="Genomic_DNA"/>
</dbReference>
<gene>
    <name evidence="1" type="primary">beta V3</name>
</gene>
<proteinExistence type="predicted"/>
<evidence type="ECO:0000313" key="1">
    <source>
        <dbReference type="EMBL" id="AAL89473.1"/>
    </source>
</evidence>
<reference evidence="1" key="1">
    <citation type="submission" date="2002-03" db="EMBL/GenBank/DDBJ databases">
        <title>Complete nucleotide sequence of DNA beta of cotton leaf curl virus (CLCuV-G) from Sri Ganganagar, India.</title>
        <authorList>
            <person name="Radhakrishnan G."/>
            <person name="Malathi V.G."/>
            <person name="Varma A."/>
        </authorList>
    </citation>
    <scope>NUCLEOTIDE SEQUENCE</scope>
    <source>
        <strain evidence="1">CLCuV-G</strain>
    </source>
</reference>
<accession>Q8QNS4</accession>